<dbReference type="InterPro" id="IPR000152">
    <property type="entry name" value="EGF-type_Asp/Asn_hydroxyl_site"/>
</dbReference>
<comment type="subcellular location">
    <subcellularLocation>
        <location evidence="1">Membrane</location>
        <topology evidence="1">Single-pass type I membrane protein</topology>
    </subcellularLocation>
</comment>
<feature type="region of interest" description="Disordered" evidence="17">
    <location>
        <begin position="281"/>
        <end position="302"/>
    </location>
</feature>
<dbReference type="SMART" id="SM00220">
    <property type="entry name" value="S_TKc"/>
    <property type="match status" value="1"/>
</dbReference>
<dbReference type="PROSITE" id="PS50026">
    <property type="entry name" value="EGF_3"/>
    <property type="match status" value="1"/>
</dbReference>
<dbReference type="PROSITE" id="PS00107">
    <property type="entry name" value="PROTEIN_KINASE_ATP"/>
    <property type="match status" value="1"/>
</dbReference>
<evidence type="ECO:0000256" key="16">
    <source>
        <dbReference type="PROSITE-ProRule" id="PRU10141"/>
    </source>
</evidence>
<dbReference type="InterPro" id="IPR001881">
    <property type="entry name" value="EGF-like_Ca-bd_dom"/>
</dbReference>
<evidence type="ECO:0000256" key="10">
    <source>
        <dbReference type="ARBA" id="ARBA00022840"/>
    </source>
</evidence>
<dbReference type="PROSITE" id="PS50011">
    <property type="entry name" value="PROTEIN_KINASE_DOM"/>
    <property type="match status" value="1"/>
</dbReference>
<dbReference type="SMART" id="SM00179">
    <property type="entry name" value="EGF_CA"/>
    <property type="match status" value="1"/>
</dbReference>
<dbReference type="InterPro" id="IPR008271">
    <property type="entry name" value="Ser/Thr_kinase_AS"/>
</dbReference>
<proteinExistence type="predicted"/>
<dbReference type="Pfam" id="PF14244">
    <property type="entry name" value="Retrotran_gag_3"/>
    <property type="match status" value="1"/>
</dbReference>
<keyword evidence="10 16" id="KW-0067">ATP-binding</keyword>
<evidence type="ECO:0000256" key="15">
    <source>
        <dbReference type="PROSITE-ProRule" id="PRU00076"/>
    </source>
</evidence>
<dbReference type="Gene3D" id="2.10.25.10">
    <property type="entry name" value="Laminin"/>
    <property type="match status" value="2"/>
</dbReference>
<comment type="caution">
    <text evidence="21">The sequence shown here is derived from an EMBL/GenBank/DDBJ whole genome shotgun (WGS) entry which is preliminary data.</text>
</comment>
<dbReference type="SUPFAM" id="SSF57196">
    <property type="entry name" value="EGF/Laminin"/>
    <property type="match status" value="1"/>
</dbReference>
<dbReference type="InterPro" id="IPR025287">
    <property type="entry name" value="WAK_GUB"/>
</dbReference>
<sequence length="1078" mass="119709">MSATPDINTPTESILEPGQALYLHHSDNPGTILVSQPLNGDNYATWSRSMSMALSAKNKTGFIDGSMPKPNASSTKYSLWVRCNNMVSSWLLNSINPDLAHSVLYIDSAYEIWTDLKERFSQSNAPRIFQIKRSISSHIQGQNSIASYFNKLKGYWDELASYISLPTCSCGALKSLSEHEQREKNLQFLMGLNDTYSTIRGQILLMDPLPSLNKTYSLVFQEERQRAITMSTNNVDASALLANAASTGGKRRERPTCENCGWVGHTKAKCYKLHGYPPGHRLHKTGRPTSKQNSSNDDFSRVPPIESIVPSFTPEQYRQILSLLNDGNPVANFAARMKRMVLKLMLQLISLLWLTKASAVAASIAKPSCPEKCGNVSIPYPFGIGDGCYINKWFEISCNHSLRPFLKRANLEVLQVSLLQGTVRINSPVVSNCFDPPPVFSGKNARVDLRGSPFYYSEIYNRFAAAGCDNLAFAIQDGDVIGGCMSICNVSARVPNGCNGIGCCQTQIPFRLQIFEVNITSTGVRNARLGCRSAFLVQRNRFSNSSNDFYYRGLYVRHVPAVLEWGIANGTCDFNQTTNSSCSTDARCSKDGTEDSYNCYCKEGYSGNPYLPHGCQDVDECKDPNRCNWECINTLGSYICSCPPGFLDFSKNGTGANCIMASALQSSGSRVKVVGLGIGVCLGLLFLLLASLWIYRVVKRKQKIKLKQKFFKQKLLMYQQMSYDESSVEKTKIFTAKELKKATDNYNENRILGQGGHGTVYKGMLMDGRIVAVKKSKIVDEGQIEQFINEVVILSQINHRNVVKLYGCCLETEVPLLVYEFISNGTLFDHIHDQSEEFPVSWNDRLRIATEVAGAVAYLHSAASIPIYHRDIKSANILLDEKHRAKVADFGTSRSIPIDETHLTTLVQGTFGYLDPEYFQSSQFTEKSDVYSFGVVLVELLTGQKPFSSIRSQEERSLAAHFISSINGNHLLDILDARVVTEYGKEELIAVANLAKRCLNLNGKNRPTMKEVTMELEGMRMNQGNLPIHKIHAQEVGYYITETSGPTDACSTLTGYASLENNGASSLDTKPFLLNASC</sequence>
<gene>
    <name evidence="21" type="ORF">HHK36_008970</name>
</gene>
<dbReference type="OrthoDB" id="4062651at2759"/>
<evidence type="ECO:0000256" key="7">
    <source>
        <dbReference type="ARBA" id="ARBA00022737"/>
    </source>
</evidence>
<dbReference type="PANTHER" id="PTHR27005">
    <property type="entry name" value="WALL-ASSOCIATED RECEPTOR KINASE-LIKE 21"/>
    <property type="match status" value="1"/>
</dbReference>
<organism evidence="21 22">
    <name type="scientific">Tetracentron sinense</name>
    <name type="common">Spur-leaf</name>
    <dbReference type="NCBI Taxonomy" id="13715"/>
    <lineage>
        <taxon>Eukaryota</taxon>
        <taxon>Viridiplantae</taxon>
        <taxon>Streptophyta</taxon>
        <taxon>Embryophyta</taxon>
        <taxon>Tracheophyta</taxon>
        <taxon>Spermatophyta</taxon>
        <taxon>Magnoliopsida</taxon>
        <taxon>Trochodendrales</taxon>
        <taxon>Trochodendraceae</taxon>
        <taxon>Tetracentron</taxon>
    </lineage>
</organism>
<dbReference type="Gene3D" id="1.10.510.10">
    <property type="entry name" value="Transferase(Phosphotransferase) domain 1"/>
    <property type="match status" value="1"/>
</dbReference>
<dbReference type="CDD" id="cd14066">
    <property type="entry name" value="STKc_IRAK"/>
    <property type="match status" value="1"/>
</dbReference>
<accession>A0A834ZC81</accession>
<evidence type="ECO:0000256" key="13">
    <source>
        <dbReference type="ARBA" id="ARBA00023157"/>
    </source>
</evidence>
<evidence type="ECO:0000256" key="4">
    <source>
        <dbReference type="ARBA" id="ARBA00022679"/>
    </source>
</evidence>
<dbReference type="SMART" id="SM00181">
    <property type="entry name" value="EGF"/>
    <property type="match status" value="2"/>
</dbReference>
<dbReference type="PROSITE" id="PS00108">
    <property type="entry name" value="PROTEIN_KINASE_ST"/>
    <property type="match status" value="1"/>
</dbReference>
<evidence type="ECO:0000256" key="9">
    <source>
        <dbReference type="ARBA" id="ARBA00022777"/>
    </source>
</evidence>
<evidence type="ECO:0000256" key="18">
    <source>
        <dbReference type="SAM" id="Phobius"/>
    </source>
</evidence>
<dbReference type="InterPro" id="IPR013695">
    <property type="entry name" value="WAK"/>
</dbReference>
<evidence type="ECO:0000256" key="2">
    <source>
        <dbReference type="ARBA" id="ARBA00022527"/>
    </source>
</evidence>
<dbReference type="InterPro" id="IPR018097">
    <property type="entry name" value="EGF_Ca-bd_CS"/>
</dbReference>
<evidence type="ECO:0000259" key="20">
    <source>
        <dbReference type="PROSITE" id="PS50026"/>
    </source>
</evidence>
<dbReference type="Proteomes" id="UP000655225">
    <property type="component" value="Unassembled WGS sequence"/>
</dbReference>
<dbReference type="SUPFAM" id="SSF56112">
    <property type="entry name" value="Protein kinase-like (PK-like)"/>
    <property type="match status" value="1"/>
</dbReference>
<dbReference type="InterPro" id="IPR049883">
    <property type="entry name" value="NOTCH1_EGF-like"/>
</dbReference>
<dbReference type="OMA" id="NCIMASA"/>
<evidence type="ECO:0000256" key="12">
    <source>
        <dbReference type="ARBA" id="ARBA00023136"/>
    </source>
</evidence>
<keyword evidence="4" id="KW-0808">Transferase</keyword>
<feature type="transmembrane region" description="Helical" evidence="18">
    <location>
        <begin position="673"/>
        <end position="695"/>
    </location>
</feature>
<evidence type="ECO:0000256" key="14">
    <source>
        <dbReference type="ARBA" id="ARBA00023180"/>
    </source>
</evidence>
<dbReference type="Pfam" id="PF07645">
    <property type="entry name" value="EGF_CA"/>
    <property type="match status" value="1"/>
</dbReference>
<dbReference type="Pfam" id="PF00069">
    <property type="entry name" value="Pkinase"/>
    <property type="match status" value="1"/>
</dbReference>
<protein>
    <submittedName>
        <fullName evidence="21">Uncharacterized protein</fullName>
    </submittedName>
</protein>
<dbReference type="AlphaFoldDB" id="A0A834ZC81"/>
<keyword evidence="6" id="KW-0732">Signal</keyword>
<dbReference type="GO" id="GO:0005524">
    <property type="term" value="F:ATP binding"/>
    <property type="evidence" value="ECO:0007669"/>
    <property type="project" value="UniProtKB-UniRule"/>
</dbReference>
<reference evidence="21 22" key="1">
    <citation type="submission" date="2020-04" db="EMBL/GenBank/DDBJ databases">
        <title>Plant Genome Project.</title>
        <authorList>
            <person name="Zhang R.-G."/>
        </authorList>
    </citation>
    <scope>NUCLEOTIDE SEQUENCE [LARGE SCALE GENOMIC DNA]</scope>
    <source>
        <strain evidence="21">YNK0</strain>
        <tissue evidence="21">Leaf</tissue>
    </source>
</reference>
<evidence type="ECO:0000256" key="6">
    <source>
        <dbReference type="ARBA" id="ARBA00022729"/>
    </source>
</evidence>
<keyword evidence="3 15" id="KW-0245">EGF-like domain</keyword>
<feature type="domain" description="Protein kinase" evidence="19">
    <location>
        <begin position="746"/>
        <end position="1019"/>
    </location>
</feature>
<dbReference type="CDD" id="cd00054">
    <property type="entry name" value="EGF_CA"/>
    <property type="match status" value="1"/>
</dbReference>
<evidence type="ECO:0000256" key="8">
    <source>
        <dbReference type="ARBA" id="ARBA00022741"/>
    </source>
</evidence>
<keyword evidence="5 18" id="KW-0812">Transmembrane</keyword>
<dbReference type="Pfam" id="PF08488">
    <property type="entry name" value="WAK"/>
    <property type="match status" value="1"/>
</dbReference>
<dbReference type="Pfam" id="PF13947">
    <property type="entry name" value="GUB_WAK_bind"/>
    <property type="match status" value="1"/>
</dbReference>
<feature type="domain" description="EGF-like" evidence="20">
    <location>
        <begin position="573"/>
        <end position="616"/>
    </location>
</feature>
<feature type="disulfide bond" evidence="15">
    <location>
        <begin position="582"/>
        <end position="599"/>
    </location>
</feature>
<dbReference type="GO" id="GO:0005886">
    <property type="term" value="C:plasma membrane"/>
    <property type="evidence" value="ECO:0007669"/>
    <property type="project" value="TreeGrafter"/>
</dbReference>
<name>A0A834ZC81_TETSI</name>
<dbReference type="PROSITE" id="PS01187">
    <property type="entry name" value="EGF_CA"/>
    <property type="match status" value="1"/>
</dbReference>
<keyword evidence="11 18" id="KW-1133">Transmembrane helix</keyword>
<dbReference type="FunFam" id="3.30.200.20:FF:000043">
    <property type="entry name" value="Wall-associated receptor kinase 2"/>
    <property type="match status" value="1"/>
</dbReference>
<dbReference type="InterPro" id="IPR011009">
    <property type="entry name" value="Kinase-like_dom_sf"/>
</dbReference>
<evidence type="ECO:0000256" key="1">
    <source>
        <dbReference type="ARBA" id="ARBA00004479"/>
    </source>
</evidence>
<dbReference type="GO" id="GO:0030247">
    <property type="term" value="F:polysaccharide binding"/>
    <property type="evidence" value="ECO:0007669"/>
    <property type="project" value="InterPro"/>
</dbReference>
<comment type="caution">
    <text evidence="15">Lacks conserved residue(s) required for the propagation of feature annotation.</text>
</comment>
<feature type="binding site" evidence="16">
    <location>
        <position position="775"/>
    </location>
    <ligand>
        <name>ATP</name>
        <dbReference type="ChEBI" id="CHEBI:30616"/>
    </ligand>
</feature>
<evidence type="ECO:0000256" key="11">
    <source>
        <dbReference type="ARBA" id="ARBA00022989"/>
    </source>
</evidence>
<dbReference type="InterPro" id="IPR000742">
    <property type="entry name" value="EGF"/>
</dbReference>
<feature type="compositionally biased region" description="Polar residues" evidence="17">
    <location>
        <begin position="287"/>
        <end position="297"/>
    </location>
</feature>
<dbReference type="SUPFAM" id="SSF57184">
    <property type="entry name" value="Growth factor receptor domain"/>
    <property type="match status" value="1"/>
</dbReference>
<evidence type="ECO:0000313" key="21">
    <source>
        <dbReference type="EMBL" id="KAF8404090.1"/>
    </source>
</evidence>
<keyword evidence="12 18" id="KW-0472">Membrane</keyword>
<dbReference type="GO" id="GO:0005509">
    <property type="term" value="F:calcium ion binding"/>
    <property type="evidence" value="ECO:0007669"/>
    <property type="project" value="InterPro"/>
</dbReference>
<keyword evidence="9" id="KW-0418">Kinase</keyword>
<dbReference type="PROSITE" id="PS00010">
    <property type="entry name" value="ASX_HYDROXYL"/>
    <property type="match status" value="1"/>
</dbReference>
<dbReference type="GO" id="GO:0004674">
    <property type="term" value="F:protein serine/threonine kinase activity"/>
    <property type="evidence" value="ECO:0007669"/>
    <property type="project" value="UniProtKB-KW"/>
</dbReference>
<dbReference type="InterPro" id="IPR045274">
    <property type="entry name" value="WAK-like"/>
</dbReference>
<evidence type="ECO:0000313" key="22">
    <source>
        <dbReference type="Proteomes" id="UP000655225"/>
    </source>
</evidence>
<evidence type="ECO:0000256" key="17">
    <source>
        <dbReference type="SAM" id="MobiDB-lite"/>
    </source>
</evidence>
<evidence type="ECO:0000259" key="19">
    <source>
        <dbReference type="PROSITE" id="PS50011"/>
    </source>
</evidence>
<dbReference type="InterPro" id="IPR009030">
    <property type="entry name" value="Growth_fac_rcpt_cys_sf"/>
</dbReference>
<evidence type="ECO:0000256" key="5">
    <source>
        <dbReference type="ARBA" id="ARBA00022692"/>
    </source>
</evidence>
<dbReference type="Gene3D" id="3.30.200.20">
    <property type="entry name" value="Phosphorylase Kinase, domain 1"/>
    <property type="match status" value="1"/>
</dbReference>
<keyword evidence="2" id="KW-0723">Serine/threonine-protein kinase</keyword>
<dbReference type="InterPro" id="IPR017441">
    <property type="entry name" value="Protein_kinase_ATP_BS"/>
</dbReference>
<keyword evidence="22" id="KW-1185">Reference proteome</keyword>
<keyword evidence="14" id="KW-0325">Glycoprotein</keyword>
<keyword evidence="8 16" id="KW-0547">Nucleotide-binding</keyword>
<dbReference type="PANTHER" id="PTHR27005:SF515">
    <property type="entry name" value="WALL-ASSOCIATED RECEPTOR KINASE-LIKE 10-RELATED"/>
    <property type="match status" value="1"/>
</dbReference>
<keyword evidence="7" id="KW-0677">Repeat</keyword>
<keyword evidence="13 15" id="KW-1015">Disulfide bond</keyword>
<dbReference type="InterPro" id="IPR000719">
    <property type="entry name" value="Prot_kinase_dom"/>
</dbReference>
<dbReference type="FunFam" id="1.10.510.10:FF:000084">
    <property type="entry name" value="Wall-associated receptor kinase 2"/>
    <property type="match status" value="1"/>
</dbReference>
<dbReference type="GO" id="GO:0007166">
    <property type="term" value="P:cell surface receptor signaling pathway"/>
    <property type="evidence" value="ECO:0007669"/>
    <property type="project" value="InterPro"/>
</dbReference>
<dbReference type="InterPro" id="IPR029472">
    <property type="entry name" value="Copia-like_N"/>
</dbReference>
<evidence type="ECO:0000256" key="3">
    <source>
        <dbReference type="ARBA" id="ARBA00022536"/>
    </source>
</evidence>
<dbReference type="EMBL" id="JABCRI010000006">
    <property type="protein sequence ID" value="KAF8404090.1"/>
    <property type="molecule type" value="Genomic_DNA"/>
</dbReference>